<sequence length="758" mass="87954">MIEKIRLKEIASYNNFGVKLENLKNVNFIFGNNGSGKTTLSEFIRNPVNFPSCSMEWKGNQMTTCVYNRNFVNENFLSNSIKGIFTLGKESVELQTKIDELKGNIIKHDEEIRKKRILLGEKSHDRAVIVDEFKEKCWRLKKSIDPDFKELIEGYRNSKEKFMQKCIEESKLINSTTSIRTLEEIKILKEGLYNGKVELVAMPTLINYDNTFESDPIFKNKIIGKEDVDIARLITKLGISDWVKQGILKIHDTDGICPFCQQLLPDYFTEQINLYFDDTYEQNIETLGNSSENYLLHTEEIISKIKSFCNVHSNNTFVDLEEINSTLRLIESKHEENKLLLKQKIKEPSRSIELVEISELVQLLNISITASVIKIEHHNKRMENIKLEREKLSAEIWLYIADQISEDLKIFDNIIADKDKMIRGIENSISKKIEYKISHEKELAINQQQITSVEHSVNEINKYLNSFGFKNFKLAAAAEEGNYKIIRENGEDVKDTLSEGEKTFITFLYFYQLLKGSNDISKITTNKVVVIDDPISSLDSSVLFMVSSLVREIMFDVNSGKSDIKQLFILTHNIYFHKEITFNKGSKRFGEGTYWIIRKDNNISSVKYFEENPISTSYELLWKELKYSDNISFVSIQNSMRRILENYFKFYGGISLDVLEDKFDHEERMICRSLISWVNDGSHFISEDLYVENNTDLIQKYLVVFKEIFIKNGHSAHYSMMMKENVEPVSPEDKIKDSKQSMKEILSGVQEVASVISE</sequence>
<evidence type="ECO:0000259" key="1">
    <source>
        <dbReference type="Pfam" id="PF13166"/>
    </source>
</evidence>
<dbReference type="RefSeq" id="WP_175395200.1">
    <property type="nucleotide sequence ID" value="NZ_JABMCB010000169.1"/>
</dbReference>
<dbReference type="InterPro" id="IPR027417">
    <property type="entry name" value="P-loop_NTPase"/>
</dbReference>
<dbReference type="Proteomes" id="UP000526125">
    <property type="component" value="Unassembled WGS sequence"/>
</dbReference>
<gene>
    <name evidence="2" type="ORF">HP552_09095</name>
</gene>
<keyword evidence="3" id="KW-1185">Reference proteome</keyword>
<evidence type="ECO:0000313" key="3">
    <source>
        <dbReference type="Proteomes" id="UP000526125"/>
    </source>
</evidence>
<protein>
    <submittedName>
        <fullName evidence="2">AAA family ATPase</fullName>
    </submittedName>
</protein>
<dbReference type="InterPro" id="IPR026866">
    <property type="entry name" value="CR006_AAA"/>
</dbReference>
<dbReference type="EMBL" id="JABMCB010000169">
    <property type="protein sequence ID" value="NUU75384.1"/>
    <property type="molecule type" value="Genomic_DNA"/>
</dbReference>
<name>A0A7Y6EV50_9BACL</name>
<dbReference type="AlphaFoldDB" id="A0A7Y6EV50"/>
<dbReference type="Pfam" id="PF13166">
    <property type="entry name" value="AAA_13"/>
    <property type="match status" value="1"/>
</dbReference>
<dbReference type="Gene3D" id="3.40.50.300">
    <property type="entry name" value="P-loop containing nucleotide triphosphate hydrolases"/>
    <property type="match status" value="2"/>
</dbReference>
<organism evidence="2 3">
    <name type="scientific">Paenibacillus xylanilyticus</name>
    <dbReference type="NCBI Taxonomy" id="248903"/>
    <lineage>
        <taxon>Bacteria</taxon>
        <taxon>Bacillati</taxon>
        <taxon>Bacillota</taxon>
        <taxon>Bacilli</taxon>
        <taxon>Bacillales</taxon>
        <taxon>Paenibacillaceae</taxon>
        <taxon>Paenibacillus</taxon>
    </lineage>
</organism>
<comment type="caution">
    <text evidence="2">The sequence shown here is derived from an EMBL/GenBank/DDBJ whole genome shotgun (WGS) entry which is preliminary data.</text>
</comment>
<accession>A0A7Y6EV50</accession>
<feature type="domain" description="Protein CR006 P-loop" evidence="1">
    <location>
        <begin position="10"/>
        <end position="709"/>
    </location>
</feature>
<reference evidence="2 3" key="1">
    <citation type="submission" date="2020-05" db="EMBL/GenBank/DDBJ databases">
        <title>Genome Sequencing of Type Strains.</title>
        <authorList>
            <person name="Lemaire J.F."/>
            <person name="Inderbitzin P."/>
            <person name="Gregorio O.A."/>
            <person name="Collins S.B."/>
            <person name="Wespe N."/>
            <person name="Knight-Connoni V."/>
        </authorList>
    </citation>
    <scope>NUCLEOTIDE SEQUENCE [LARGE SCALE GENOMIC DNA]</scope>
    <source>
        <strain evidence="2 3">LMG 21957</strain>
    </source>
</reference>
<dbReference type="SUPFAM" id="SSF52540">
    <property type="entry name" value="P-loop containing nucleoside triphosphate hydrolases"/>
    <property type="match status" value="1"/>
</dbReference>
<proteinExistence type="predicted"/>
<evidence type="ECO:0000313" key="2">
    <source>
        <dbReference type="EMBL" id="NUU75384.1"/>
    </source>
</evidence>